<dbReference type="RefSeq" id="WP_068897954.1">
    <property type="nucleotide sequence ID" value="NZ_JBHUIF010000002.1"/>
</dbReference>
<dbReference type="Proteomes" id="UP000094936">
    <property type="component" value="Unassembled WGS sequence"/>
</dbReference>
<name>A0A1C3ES66_9GAMM</name>
<evidence type="ECO:0000313" key="1">
    <source>
        <dbReference type="EMBL" id="ODA36045.1"/>
    </source>
</evidence>
<gene>
    <name evidence="1" type="ORF">A8L45_00070</name>
</gene>
<reference evidence="1 2" key="1">
    <citation type="submission" date="2016-05" db="EMBL/GenBank/DDBJ databases">
        <title>Genomic Taxonomy of the Vibrionaceae.</title>
        <authorList>
            <person name="Gomez-Gil B."/>
            <person name="Enciso-Ibarra J."/>
        </authorList>
    </citation>
    <scope>NUCLEOTIDE SEQUENCE [LARGE SCALE GENOMIC DNA]</scope>
    <source>
        <strain evidence="1 2">CAIM 1920</strain>
    </source>
</reference>
<comment type="caution">
    <text evidence="1">The sequence shown here is derived from an EMBL/GenBank/DDBJ whole genome shotgun (WGS) entry which is preliminary data.</text>
</comment>
<dbReference type="STRING" id="1080227.A8L45_00070"/>
<dbReference type="Pfam" id="PF11042">
    <property type="entry name" value="DUF2750"/>
    <property type="match status" value="1"/>
</dbReference>
<accession>A0A1C3ES66</accession>
<dbReference type="AlphaFoldDB" id="A0A1C3ES66"/>
<sequence>MDESGTTVESFVETTIRYHSVWSLWSVSGWVLCNSAFYQDTDVIPFWTSEADAAQHCNGEWRAFKPEKIELEEFINVWLPDLAKDDVLLGVEWDEALNGIELEAEELAVIYQKYFSVSH</sequence>
<protein>
    <recommendedName>
        <fullName evidence="3">DUF2750 domain-containing protein</fullName>
    </recommendedName>
</protein>
<proteinExistence type="predicted"/>
<organism evidence="1 2">
    <name type="scientific">Veronia pacifica</name>
    <dbReference type="NCBI Taxonomy" id="1080227"/>
    <lineage>
        <taxon>Bacteria</taxon>
        <taxon>Pseudomonadati</taxon>
        <taxon>Pseudomonadota</taxon>
        <taxon>Gammaproteobacteria</taxon>
        <taxon>Vibrionales</taxon>
        <taxon>Vibrionaceae</taxon>
        <taxon>Veronia</taxon>
    </lineage>
</organism>
<evidence type="ECO:0000313" key="2">
    <source>
        <dbReference type="Proteomes" id="UP000094936"/>
    </source>
</evidence>
<evidence type="ECO:0008006" key="3">
    <source>
        <dbReference type="Google" id="ProtNLM"/>
    </source>
</evidence>
<dbReference type="EMBL" id="LYBM01000001">
    <property type="protein sequence ID" value="ODA36045.1"/>
    <property type="molecule type" value="Genomic_DNA"/>
</dbReference>
<keyword evidence="2" id="KW-1185">Reference proteome</keyword>
<dbReference type="InterPro" id="IPR021284">
    <property type="entry name" value="DUF2750"/>
</dbReference>